<protein>
    <submittedName>
        <fullName evidence="2">HET-domain-containing protein</fullName>
    </submittedName>
</protein>
<evidence type="ECO:0000313" key="2">
    <source>
        <dbReference type="EMBL" id="PMD39463.1"/>
    </source>
</evidence>
<dbReference type="Pfam" id="PF06985">
    <property type="entry name" value="HET"/>
    <property type="match status" value="1"/>
</dbReference>
<accession>A0A2J6RLR7</accession>
<sequence length="353" mass="40274">MAGRRIGAQINFVLVDYWISSCNGHGAGCSKPTLPEPVRSNIRLIDIKARRLVWARTSYTYAALSYMWGPPSLQQARLTRSTEAELFSEGSLGDGNDTVPRTIRDAIIVCERLRIPYLWVDALCIEQDSPDFSVHLQRMNDIYAAAYLTIVAASGTDSWAGLPGVMPNSRDVYQPSIIVRNIGIGLAVPEFWNSVVNSPWADRAWTFQERLFSNRMLIFAQSQCFFYCDKSSRFESTITEIGDGAEEIPYSLLSTLEWVEMRTKFKGELFGASTKESLRAYFKLIRNYRRLTLTYQTDVLRAFSGVMAAFERQMSTSFYFGLPLSMFTWALLMDYTHCVRRPEFPSWTWAGWS</sequence>
<dbReference type="PANTHER" id="PTHR33112">
    <property type="entry name" value="DOMAIN PROTEIN, PUTATIVE-RELATED"/>
    <property type="match status" value="1"/>
</dbReference>
<dbReference type="EMBL" id="KZ613946">
    <property type="protein sequence ID" value="PMD39463.1"/>
    <property type="molecule type" value="Genomic_DNA"/>
</dbReference>
<name>A0A2J6RLR7_HYAVF</name>
<dbReference type="Proteomes" id="UP000235786">
    <property type="component" value="Unassembled WGS sequence"/>
</dbReference>
<dbReference type="OrthoDB" id="2958217at2759"/>
<gene>
    <name evidence="2" type="ORF">L207DRAFT_428869</name>
</gene>
<dbReference type="AlphaFoldDB" id="A0A2J6RLR7"/>
<feature type="domain" description="Heterokaryon incompatibility" evidence="1">
    <location>
        <begin position="61"/>
        <end position="209"/>
    </location>
</feature>
<dbReference type="InterPro" id="IPR010730">
    <property type="entry name" value="HET"/>
</dbReference>
<reference evidence="2 3" key="1">
    <citation type="submission" date="2016-04" db="EMBL/GenBank/DDBJ databases">
        <title>A degradative enzymes factory behind the ericoid mycorrhizal symbiosis.</title>
        <authorList>
            <consortium name="DOE Joint Genome Institute"/>
            <person name="Martino E."/>
            <person name="Morin E."/>
            <person name="Grelet G."/>
            <person name="Kuo A."/>
            <person name="Kohler A."/>
            <person name="Daghino S."/>
            <person name="Barry K."/>
            <person name="Choi C."/>
            <person name="Cichocki N."/>
            <person name="Clum A."/>
            <person name="Copeland A."/>
            <person name="Hainaut M."/>
            <person name="Haridas S."/>
            <person name="Labutti K."/>
            <person name="Lindquist E."/>
            <person name="Lipzen A."/>
            <person name="Khouja H.-R."/>
            <person name="Murat C."/>
            <person name="Ohm R."/>
            <person name="Olson A."/>
            <person name="Spatafora J."/>
            <person name="Veneault-Fourrey C."/>
            <person name="Henrissat B."/>
            <person name="Grigoriev I."/>
            <person name="Martin F."/>
            <person name="Perotto S."/>
        </authorList>
    </citation>
    <scope>NUCLEOTIDE SEQUENCE [LARGE SCALE GENOMIC DNA]</scope>
    <source>
        <strain evidence="2 3">F</strain>
    </source>
</reference>
<keyword evidence="3" id="KW-1185">Reference proteome</keyword>
<feature type="non-terminal residue" evidence="2">
    <location>
        <position position="353"/>
    </location>
</feature>
<proteinExistence type="predicted"/>
<evidence type="ECO:0000313" key="3">
    <source>
        <dbReference type="Proteomes" id="UP000235786"/>
    </source>
</evidence>
<dbReference type="PANTHER" id="PTHR33112:SF12">
    <property type="entry name" value="HETEROKARYON INCOMPATIBILITY DOMAIN-CONTAINING PROTEIN"/>
    <property type="match status" value="1"/>
</dbReference>
<evidence type="ECO:0000259" key="1">
    <source>
        <dbReference type="Pfam" id="PF06985"/>
    </source>
</evidence>
<dbReference type="STRING" id="1149755.A0A2J6RLR7"/>
<organism evidence="2 3">
    <name type="scientific">Hyaloscypha variabilis (strain UAMH 11265 / GT02V1 / F)</name>
    <name type="common">Meliniomyces variabilis</name>
    <dbReference type="NCBI Taxonomy" id="1149755"/>
    <lineage>
        <taxon>Eukaryota</taxon>
        <taxon>Fungi</taxon>
        <taxon>Dikarya</taxon>
        <taxon>Ascomycota</taxon>
        <taxon>Pezizomycotina</taxon>
        <taxon>Leotiomycetes</taxon>
        <taxon>Helotiales</taxon>
        <taxon>Hyaloscyphaceae</taxon>
        <taxon>Hyaloscypha</taxon>
        <taxon>Hyaloscypha variabilis</taxon>
    </lineage>
</organism>